<protein>
    <submittedName>
        <fullName evidence="1">Uncharacterized protein</fullName>
    </submittedName>
</protein>
<reference evidence="1" key="1">
    <citation type="journal article" date="2014" name="Front. Microbiol.">
        <title>High frequency of phylogenetically diverse reductive dehalogenase-homologous genes in deep subseafloor sedimentary metagenomes.</title>
        <authorList>
            <person name="Kawai M."/>
            <person name="Futagami T."/>
            <person name="Toyoda A."/>
            <person name="Takaki Y."/>
            <person name="Nishi S."/>
            <person name="Hori S."/>
            <person name="Arai W."/>
            <person name="Tsubouchi T."/>
            <person name="Morono Y."/>
            <person name="Uchiyama I."/>
            <person name="Ito T."/>
            <person name="Fujiyama A."/>
            <person name="Inagaki F."/>
            <person name="Takami H."/>
        </authorList>
    </citation>
    <scope>NUCLEOTIDE SEQUENCE</scope>
    <source>
        <strain evidence="1">Expedition CK06-06</strain>
    </source>
</reference>
<evidence type="ECO:0000313" key="1">
    <source>
        <dbReference type="EMBL" id="GAH20145.1"/>
    </source>
</evidence>
<accession>X1EIG3</accession>
<gene>
    <name evidence="1" type="ORF">S03H2_06827</name>
</gene>
<dbReference type="AlphaFoldDB" id="X1EIG3"/>
<sequence>MILSNLKAPSVANEDLAAEVKNLLFEDILKPDKDALNYVLRLSPLAFKANDKVLHAVAKNIKKR</sequence>
<proteinExistence type="predicted"/>
<organism evidence="1">
    <name type="scientific">marine sediment metagenome</name>
    <dbReference type="NCBI Taxonomy" id="412755"/>
    <lineage>
        <taxon>unclassified sequences</taxon>
        <taxon>metagenomes</taxon>
        <taxon>ecological metagenomes</taxon>
    </lineage>
</organism>
<name>X1EIG3_9ZZZZ</name>
<dbReference type="EMBL" id="BARU01003058">
    <property type="protein sequence ID" value="GAH20145.1"/>
    <property type="molecule type" value="Genomic_DNA"/>
</dbReference>
<comment type="caution">
    <text evidence="1">The sequence shown here is derived from an EMBL/GenBank/DDBJ whole genome shotgun (WGS) entry which is preliminary data.</text>
</comment>